<accession>A0A819KQ50</accession>
<dbReference type="EMBL" id="CAJOAX010005572">
    <property type="protein sequence ID" value="CAF3952950.1"/>
    <property type="molecule type" value="Genomic_DNA"/>
</dbReference>
<dbReference type="GO" id="GO:0007165">
    <property type="term" value="P:signal transduction"/>
    <property type="evidence" value="ECO:0007669"/>
    <property type="project" value="InterPro"/>
</dbReference>
<feature type="region of interest" description="Disordered" evidence="1">
    <location>
        <begin position="212"/>
        <end position="241"/>
    </location>
</feature>
<evidence type="ECO:0000313" key="3">
    <source>
        <dbReference type="EMBL" id="CAF3952950.1"/>
    </source>
</evidence>
<dbReference type="Proteomes" id="UP000663823">
    <property type="component" value="Unassembled WGS sequence"/>
</dbReference>
<sequence>MPEIEQRLENDDLIPLFGYDLIKLCSKRKDTLIAYPIEICIRKQEKPVAELNLQTIDRGTRLNELNYDPHVPASTLKQYLRELPTEQVYTQEQYEKFRFDYNQLVEFSKCQHDKSLSYYDEYTCILSFYNDLNTKYTYLQCQNELNNHQNHYIIKRKKQSEEIDLLRSTLIQHDIKLQQFINNETKLLVKQLKLEHKIKLLEQNNIKLKSNREKSLRNQTAQLDDSNHAQNEFSTSEQSKQSLATELGTLKYKYAKLE</sequence>
<feature type="domain" description="Rho-GAP" evidence="2">
    <location>
        <begin position="55"/>
        <end position="98"/>
    </location>
</feature>
<proteinExistence type="predicted"/>
<evidence type="ECO:0000259" key="2">
    <source>
        <dbReference type="Pfam" id="PF00620"/>
    </source>
</evidence>
<comment type="caution">
    <text evidence="3">The sequence shown here is derived from an EMBL/GenBank/DDBJ whole genome shotgun (WGS) entry which is preliminary data.</text>
</comment>
<gene>
    <name evidence="3" type="ORF">OTI717_LOCUS26483</name>
</gene>
<dbReference type="AlphaFoldDB" id="A0A819KQ50"/>
<dbReference type="Pfam" id="PF00620">
    <property type="entry name" value="RhoGAP"/>
    <property type="match status" value="1"/>
</dbReference>
<organism evidence="3 4">
    <name type="scientific">Rotaria sordida</name>
    <dbReference type="NCBI Taxonomy" id="392033"/>
    <lineage>
        <taxon>Eukaryota</taxon>
        <taxon>Metazoa</taxon>
        <taxon>Spiralia</taxon>
        <taxon>Gnathifera</taxon>
        <taxon>Rotifera</taxon>
        <taxon>Eurotatoria</taxon>
        <taxon>Bdelloidea</taxon>
        <taxon>Philodinida</taxon>
        <taxon>Philodinidae</taxon>
        <taxon>Rotaria</taxon>
    </lineage>
</organism>
<feature type="non-terminal residue" evidence="3">
    <location>
        <position position="1"/>
    </location>
</feature>
<name>A0A819KQ50_9BILA</name>
<dbReference type="InterPro" id="IPR008936">
    <property type="entry name" value="Rho_GTPase_activation_prot"/>
</dbReference>
<evidence type="ECO:0000313" key="4">
    <source>
        <dbReference type="Proteomes" id="UP000663823"/>
    </source>
</evidence>
<dbReference type="InterPro" id="IPR000198">
    <property type="entry name" value="RhoGAP_dom"/>
</dbReference>
<dbReference type="SUPFAM" id="SSF48350">
    <property type="entry name" value="GTPase activation domain, GAP"/>
    <property type="match status" value="1"/>
</dbReference>
<evidence type="ECO:0000256" key="1">
    <source>
        <dbReference type="SAM" id="MobiDB-lite"/>
    </source>
</evidence>
<protein>
    <recommendedName>
        <fullName evidence="2">Rho-GAP domain-containing protein</fullName>
    </recommendedName>
</protein>
<reference evidence="3" key="1">
    <citation type="submission" date="2021-02" db="EMBL/GenBank/DDBJ databases">
        <authorList>
            <person name="Nowell W R."/>
        </authorList>
    </citation>
    <scope>NUCLEOTIDE SEQUENCE</scope>
</reference>
<dbReference type="Gene3D" id="1.10.555.10">
    <property type="entry name" value="Rho GTPase activation protein"/>
    <property type="match status" value="1"/>
</dbReference>
<feature type="compositionally biased region" description="Polar residues" evidence="1">
    <location>
        <begin position="217"/>
        <end position="241"/>
    </location>
</feature>